<dbReference type="SMART" id="SM00900">
    <property type="entry name" value="FMN_bind"/>
    <property type="match status" value="1"/>
</dbReference>
<dbReference type="Proteomes" id="UP000610594">
    <property type="component" value="Unassembled WGS sequence"/>
</dbReference>
<evidence type="ECO:0000313" key="8">
    <source>
        <dbReference type="EMBL" id="NHZ63054.1"/>
    </source>
</evidence>
<accession>A0ABX0MYV3</accession>
<dbReference type="InterPro" id="IPR007329">
    <property type="entry name" value="FMN-bd"/>
</dbReference>
<feature type="chain" id="PRO_5047268518" evidence="6">
    <location>
        <begin position="24"/>
        <end position="181"/>
    </location>
</feature>
<keyword evidence="5" id="KW-0249">Electron transport</keyword>
<gene>
    <name evidence="8" type="ORF">F1735_12170</name>
</gene>
<proteinExistence type="predicted"/>
<evidence type="ECO:0000256" key="3">
    <source>
        <dbReference type="ARBA" id="ARBA00022630"/>
    </source>
</evidence>
<dbReference type="EMBL" id="WHJF01000026">
    <property type="protein sequence ID" value="NHZ63054.1"/>
    <property type="molecule type" value="Genomic_DNA"/>
</dbReference>
<name>A0ABX0MYV3_9BURK</name>
<evidence type="ECO:0000256" key="5">
    <source>
        <dbReference type="ARBA" id="ARBA00022982"/>
    </source>
</evidence>
<evidence type="ECO:0000259" key="7">
    <source>
        <dbReference type="SMART" id="SM00900"/>
    </source>
</evidence>
<dbReference type="RefSeq" id="WP_167237181.1">
    <property type="nucleotide sequence ID" value="NZ_WHJF01000026.1"/>
</dbReference>
<dbReference type="Pfam" id="PF04205">
    <property type="entry name" value="FMN_bind"/>
    <property type="match status" value="1"/>
</dbReference>
<evidence type="ECO:0000256" key="6">
    <source>
        <dbReference type="SAM" id="SignalP"/>
    </source>
</evidence>
<evidence type="ECO:0000256" key="2">
    <source>
        <dbReference type="ARBA" id="ARBA00022553"/>
    </source>
</evidence>
<comment type="caution">
    <text evidence="8">The sequence shown here is derived from an EMBL/GenBank/DDBJ whole genome shotgun (WGS) entry which is preliminary data.</text>
</comment>
<keyword evidence="1" id="KW-0813">Transport</keyword>
<reference evidence="8 9" key="1">
    <citation type="submission" date="2019-10" db="EMBL/GenBank/DDBJ databases">
        <title>Taxonomy of Antarctic Massilia spp.: description of Massilia rubra sp. nov., Massilia aquatica sp. nov., Massilia mucilaginosa sp. nov., Massilia frigida sp. nov. isolated from streams, lakes and regoliths.</title>
        <authorList>
            <person name="Holochova P."/>
            <person name="Sedlacek I."/>
            <person name="Kralova S."/>
            <person name="Maslanova I."/>
            <person name="Busse H.-J."/>
            <person name="Stankova E."/>
            <person name="Vrbovska V."/>
            <person name="Kovarovic V."/>
            <person name="Bartak M."/>
            <person name="Svec P."/>
            <person name="Pantucek R."/>
        </authorList>
    </citation>
    <scope>NUCLEOTIDE SEQUENCE [LARGE SCALE GENOMIC DNA]</scope>
    <source>
        <strain evidence="8 9">CCM 8694</strain>
    </source>
</reference>
<keyword evidence="2" id="KW-0597">Phosphoprotein</keyword>
<organism evidence="8 9">
    <name type="scientific">Massilia genomosp. 1</name>
    <dbReference type="NCBI Taxonomy" id="2609280"/>
    <lineage>
        <taxon>Bacteria</taxon>
        <taxon>Pseudomonadati</taxon>
        <taxon>Pseudomonadota</taxon>
        <taxon>Betaproteobacteria</taxon>
        <taxon>Burkholderiales</taxon>
        <taxon>Oxalobacteraceae</taxon>
        <taxon>Telluria group</taxon>
        <taxon>Massilia</taxon>
    </lineage>
</organism>
<feature type="domain" description="FMN-binding" evidence="7">
    <location>
        <begin position="93"/>
        <end position="174"/>
    </location>
</feature>
<evidence type="ECO:0000256" key="1">
    <source>
        <dbReference type="ARBA" id="ARBA00022448"/>
    </source>
</evidence>
<dbReference type="InterPro" id="IPR010209">
    <property type="entry name" value="Ion_transpt_RnfG/RsxG"/>
</dbReference>
<dbReference type="PANTHER" id="PTHR36118:SF1">
    <property type="entry name" value="ION-TRANSLOCATING OXIDOREDUCTASE COMPLEX SUBUNIT G"/>
    <property type="match status" value="1"/>
</dbReference>
<keyword evidence="6" id="KW-0732">Signal</keyword>
<keyword evidence="4" id="KW-0288">FMN</keyword>
<dbReference type="PANTHER" id="PTHR36118">
    <property type="entry name" value="ION-TRANSLOCATING OXIDOREDUCTASE COMPLEX SUBUNIT G"/>
    <property type="match status" value="1"/>
</dbReference>
<feature type="signal peptide" evidence="6">
    <location>
        <begin position="1"/>
        <end position="23"/>
    </location>
</feature>
<keyword evidence="3" id="KW-0285">Flavoprotein</keyword>
<evidence type="ECO:0000313" key="9">
    <source>
        <dbReference type="Proteomes" id="UP000610594"/>
    </source>
</evidence>
<keyword evidence="9" id="KW-1185">Reference proteome</keyword>
<evidence type="ECO:0000256" key="4">
    <source>
        <dbReference type="ARBA" id="ARBA00022643"/>
    </source>
</evidence>
<protein>
    <submittedName>
        <fullName evidence="8">FMN-binding protein</fullName>
    </submittedName>
</protein>
<sequence>MRRYVDPAALLLPMAALVSPAHATDYLTVAAAQSLLFPSATSFPERTLKLSGEQRDRIKELAGVRQRTDEQKIWRAEREGAFLGWFMVDEVVGKHEFITYATALAPDGRVLGIEVLSYRETHGGQIRDMGWRKHFVGKTLADPFKLDQDVPNISGATLSSRNVLDGVKRLMVMHKLYLGHG</sequence>